<feature type="region of interest" description="Disordered" evidence="4">
    <location>
        <begin position="862"/>
        <end position="901"/>
    </location>
</feature>
<dbReference type="InterPro" id="IPR000014">
    <property type="entry name" value="PAS"/>
</dbReference>
<dbReference type="InterPro" id="IPR016137">
    <property type="entry name" value="RGS"/>
</dbReference>
<evidence type="ECO:0000259" key="6">
    <source>
        <dbReference type="PROSITE" id="PS50132"/>
    </source>
</evidence>
<dbReference type="InterPro" id="IPR036305">
    <property type="entry name" value="RGS_sf"/>
</dbReference>
<evidence type="ECO:0000256" key="4">
    <source>
        <dbReference type="SAM" id="MobiDB-lite"/>
    </source>
</evidence>
<evidence type="ECO:0008006" key="9">
    <source>
        <dbReference type="Google" id="ProtNLM"/>
    </source>
</evidence>
<organism evidence="7 8">
    <name type="scientific">Monosporascus cannonballus</name>
    <dbReference type="NCBI Taxonomy" id="155416"/>
    <lineage>
        <taxon>Eukaryota</taxon>
        <taxon>Fungi</taxon>
        <taxon>Dikarya</taxon>
        <taxon>Ascomycota</taxon>
        <taxon>Pezizomycotina</taxon>
        <taxon>Sordariomycetes</taxon>
        <taxon>Xylariomycetidae</taxon>
        <taxon>Xylariales</taxon>
        <taxon>Xylariales incertae sedis</taxon>
        <taxon>Monosporascus</taxon>
    </lineage>
</organism>
<reference evidence="7 8" key="1">
    <citation type="submission" date="2018-06" db="EMBL/GenBank/DDBJ databases">
        <title>Complete Genomes of Monosporascus.</title>
        <authorList>
            <person name="Robinson A.J."/>
            <person name="Natvig D.O."/>
        </authorList>
    </citation>
    <scope>NUCLEOTIDE SEQUENCE [LARGE SCALE GENOMIC DNA]</scope>
    <source>
        <strain evidence="7 8">CBS 609.92</strain>
    </source>
</reference>
<dbReference type="PANTHER" id="PTHR47429">
    <property type="entry name" value="PROTEIN TWIN LOV 1"/>
    <property type="match status" value="1"/>
</dbReference>
<dbReference type="Pfam" id="PF13426">
    <property type="entry name" value="PAS_9"/>
    <property type="match status" value="1"/>
</dbReference>
<keyword evidence="3" id="KW-0157">Chromophore</keyword>
<keyword evidence="1" id="KW-0285">Flavoprotein</keyword>
<feature type="domain" description="RGS" evidence="6">
    <location>
        <begin position="390"/>
        <end position="503"/>
    </location>
</feature>
<name>A0ABY0HJB4_9PEZI</name>
<protein>
    <recommendedName>
        <fullName evidence="9">PAC domain-containing protein</fullName>
    </recommendedName>
</protein>
<dbReference type="SUPFAM" id="SSF55785">
    <property type="entry name" value="PYP-like sensor domain (PAS domain)"/>
    <property type="match status" value="1"/>
</dbReference>
<evidence type="ECO:0000313" key="8">
    <source>
        <dbReference type="Proteomes" id="UP000294003"/>
    </source>
</evidence>
<evidence type="ECO:0000259" key="5">
    <source>
        <dbReference type="PROSITE" id="PS50113"/>
    </source>
</evidence>
<dbReference type="Proteomes" id="UP000294003">
    <property type="component" value="Unassembled WGS sequence"/>
</dbReference>
<dbReference type="PANTHER" id="PTHR47429:SF2">
    <property type="entry name" value="PROTEIN TWIN LOV 1"/>
    <property type="match status" value="1"/>
</dbReference>
<dbReference type="EMBL" id="QJNS01000007">
    <property type="protein sequence ID" value="RYO94775.1"/>
    <property type="molecule type" value="Genomic_DNA"/>
</dbReference>
<accession>A0ABY0HJB4</accession>
<evidence type="ECO:0000256" key="1">
    <source>
        <dbReference type="ARBA" id="ARBA00022630"/>
    </source>
</evidence>
<feature type="region of interest" description="Disordered" evidence="4">
    <location>
        <begin position="657"/>
        <end position="698"/>
    </location>
</feature>
<keyword evidence="8" id="KW-1185">Reference proteome</keyword>
<evidence type="ECO:0000313" key="7">
    <source>
        <dbReference type="EMBL" id="RYO94775.1"/>
    </source>
</evidence>
<dbReference type="InterPro" id="IPR000700">
    <property type="entry name" value="PAS-assoc_C"/>
</dbReference>
<feature type="region of interest" description="Disordered" evidence="4">
    <location>
        <begin position="712"/>
        <end position="747"/>
    </location>
</feature>
<sequence>MSDSAESDAPSPGAGEIIKLHPDADISITVYEVPQKTSATFQVVRELLRSQSEKFKVLLDPETPFNGGQKQTWTLKEDTGATTRTLELLLRCMLAGDRDAKTGLPQSLYKLPVIEVWRVLTLVNIKAQGCVMAGKYLVSSDVIKGWFLGWFEKKHPNLKNQREFEELLFPTTGQLDESCPFIDKDTGSRGCHHHMHMPKRVIAQLRKARAGTRTYLENGIYVLYKTFINQPNDPCHMSGLACYLEALEATEAYSFEEHQMDRRRSIASIPTGHSPLAAVPSLRSITPSPTSQTSRHHPFRSDRLCLRLRSNSGLTFHTNEAVLDRYINYPDSGYTQSFTSNSPAQSEVLHEDDASDVTESFLASPHGDGAWSADDPWSRLPFMDFMGQDAFQMALDNPAISRQLSEYCKSQGCEEDVEFLMKIQEYNQATDDVAAALTAISTSFTSATAKNPLNLPPTLSGQLNADIRRIAHSILPRMESVFYDATRHVRRRIARDAFPGFVQRQFTYCISLVLSSGTWGIGSPKLEYPGLGESFCISAASSPDFAIAAASDAFAAITGHPLSEIISRNCSSMQGPSTDTATVGRIQRGLQEAREVTELILSYRRDGEPFWNLFSLFPLKDHQGQLHYWLWAQIDVSESVTSRRDLLRVLNRGHNPDVPAEADSLCESTASSAKTVHGERPLDGADSVMSRDGPTRSTSRTTFLQQFRMMQCSPSPPPPATEQYHLAASPSGCSTRRSSDETLPRAGPSLNPPVYSHYFVLACEQFAPSSIIERQPTPTPTAGSRKRESLKLKIAFYSEATAELLSIRGDATGLGIFQFLEQQGRSPSITKSLKSLVRERIEFGKPVGVEILVDSGRSGLFSSRKQNRHASNRPGTSADADHVRSGSAEKLERKTTRVSKQEKLMTHWTPLKDAKGDVEWVVLILAPRMTT</sequence>
<dbReference type="PROSITE" id="PS50132">
    <property type="entry name" value="RGS"/>
    <property type="match status" value="1"/>
</dbReference>
<dbReference type="InterPro" id="IPR044926">
    <property type="entry name" value="RGS_subdomain_2"/>
</dbReference>
<dbReference type="Pfam" id="PF00615">
    <property type="entry name" value="RGS"/>
    <property type="match status" value="1"/>
</dbReference>
<feature type="compositionally biased region" description="Polar residues" evidence="4">
    <location>
        <begin position="283"/>
        <end position="293"/>
    </location>
</feature>
<dbReference type="Gene3D" id="1.10.167.10">
    <property type="entry name" value="Regulator of G-protein Signalling 4, domain 2"/>
    <property type="match status" value="1"/>
</dbReference>
<dbReference type="InterPro" id="IPR035965">
    <property type="entry name" value="PAS-like_dom_sf"/>
</dbReference>
<dbReference type="SUPFAM" id="SSF48097">
    <property type="entry name" value="Regulator of G-protein signaling, RGS"/>
    <property type="match status" value="1"/>
</dbReference>
<feature type="domain" description="PAC" evidence="5">
    <location>
        <begin position="595"/>
        <end position="648"/>
    </location>
</feature>
<evidence type="ECO:0000256" key="2">
    <source>
        <dbReference type="ARBA" id="ARBA00022643"/>
    </source>
</evidence>
<dbReference type="Gene3D" id="3.30.450.20">
    <property type="entry name" value="PAS domain"/>
    <property type="match status" value="1"/>
</dbReference>
<dbReference type="CDD" id="cd07440">
    <property type="entry name" value="RGS"/>
    <property type="match status" value="1"/>
</dbReference>
<keyword evidence="2" id="KW-0288">FMN</keyword>
<dbReference type="PROSITE" id="PS50113">
    <property type="entry name" value="PAC"/>
    <property type="match status" value="1"/>
</dbReference>
<feature type="compositionally biased region" description="Basic and acidic residues" evidence="4">
    <location>
        <begin position="879"/>
        <end position="901"/>
    </location>
</feature>
<dbReference type="SMART" id="SM00315">
    <property type="entry name" value="RGS"/>
    <property type="match status" value="1"/>
</dbReference>
<dbReference type="NCBIfam" id="TIGR00229">
    <property type="entry name" value="sensory_box"/>
    <property type="match status" value="1"/>
</dbReference>
<comment type="caution">
    <text evidence="7">The sequence shown here is derived from an EMBL/GenBank/DDBJ whole genome shotgun (WGS) entry which is preliminary data.</text>
</comment>
<evidence type="ECO:0000256" key="3">
    <source>
        <dbReference type="ARBA" id="ARBA00022991"/>
    </source>
</evidence>
<proteinExistence type="predicted"/>
<feature type="region of interest" description="Disordered" evidence="4">
    <location>
        <begin position="275"/>
        <end position="298"/>
    </location>
</feature>
<gene>
    <name evidence="7" type="ORF">DL762_000407</name>
</gene>